<dbReference type="RefSeq" id="XP_023449389.2">
    <property type="nucleotide sequence ID" value="XM_023599927.2"/>
</dbReference>
<dbReference type="EMBL" id="CP134188">
    <property type="protein sequence ID" value="WPB03112.1"/>
    <property type="molecule type" value="Genomic_DNA"/>
</dbReference>
<dbReference type="CDD" id="cd01517">
    <property type="entry name" value="PAP_phosphatase"/>
    <property type="match status" value="1"/>
</dbReference>
<dbReference type="Proteomes" id="UP001302367">
    <property type="component" value="Chromosome 5"/>
</dbReference>
<accession>A0ABZ0NU58</accession>
<protein>
    <recommendedName>
        <fullName evidence="8">3'(2'),5'-bisphosphate nucleotidase</fullName>
    </recommendedName>
</protein>
<sequence length="374" mass="40924">MFSHPAITFPPTMPSRLQAELHVACAAVQHCAVLTKQLQRHTVSQDSQISKRDFSPVTVGDFASQALLTSAVHAVFPSDNFLAEESADDLRQNAALLDKVWELTESAKPAFEANTPALSTPGSKDELLTFLDWGGTRERSDEGRTWVFDPIDGTATFLRGQQYAINCAMLIDGREEIGIIGCPNVVLHSSTISEDVVDEHGLGLMIYAVRGEGTFVRPMQSNGELAPATKLERHGDKASLDSLIWSDCSMYTSTILELHQKVAAKLNTRWPGVDLFSSLMKYAALGLGRSHIVVRIFRYTSWRSNIWDHAGGILIFEESGGKVTDLNGKPIDFTTGRKMASNYGLVCAPSSVHGQVLKLAQDVIEGHPPIPYSK</sequence>
<dbReference type="InterPro" id="IPR051090">
    <property type="entry name" value="Inositol_monoP_superfamily"/>
</dbReference>
<dbReference type="Gene3D" id="3.40.190.80">
    <property type="match status" value="1"/>
</dbReference>
<name>A0ABZ0NU58_CERBT</name>
<dbReference type="Pfam" id="PF00459">
    <property type="entry name" value="Inositol_P"/>
    <property type="match status" value="1"/>
</dbReference>
<gene>
    <name evidence="6" type="ORF">RHO25_007749</name>
</gene>
<evidence type="ECO:0008006" key="8">
    <source>
        <dbReference type="Google" id="ProtNLM"/>
    </source>
</evidence>
<evidence type="ECO:0000256" key="1">
    <source>
        <dbReference type="ARBA" id="ARBA00001946"/>
    </source>
</evidence>
<dbReference type="GeneID" id="35430990"/>
<evidence type="ECO:0000256" key="2">
    <source>
        <dbReference type="ARBA" id="ARBA00009759"/>
    </source>
</evidence>
<keyword evidence="3" id="KW-0479">Metal-binding</keyword>
<evidence type="ECO:0000256" key="5">
    <source>
        <dbReference type="ARBA" id="ARBA00022842"/>
    </source>
</evidence>
<dbReference type="PANTHER" id="PTHR43200">
    <property type="entry name" value="PHOSPHATASE"/>
    <property type="match status" value="1"/>
</dbReference>
<dbReference type="SUPFAM" id="SSF56655">
    <property type="entry name" value="Carbohydrate phosphatase"/>
    <property type="match status" value="1"/>
</dbReference>
<proteinExistence type="inferred from homology"/>
<organism evidence="6 7">
    <name type="scientific">Cercospora beticola</name>
    <name type="common">Sugarbeet leaf spot fungus</name>
    <dbReference type="NCBI Taxonomy" id="122368"/>
    <lineage>
        <taxon>Eukaryota</taxon>
        <taxon>Fungi</taxon>
        <taxon>Dikarya</taxon>
        <taxon>Ascomycota</taxon>
        <taxon>Pezizomycotina</taxon>
        <taxon>Dothideomycetes</taxon>
        <taxon>Dothideomycetidae</taxon>
        <taxon>Mycosphaerellales</taxon>
        <taxon>Mycosphaerellaceae</taxon>
        <taxon>Cercospora</taxon>
    </lineage>
</organism>
<dbReference type="Gene3D" id="3.30.540.10">
    <property type="entry name" value="Fructose-1,6-Bisphosphatase, subunit A, domain 1"/>
    <property type="match status" value="1"/>
</dbReference>
<reference evidence="6 7" key="1">
    <citation type="submission" date="2023-09" db="EMBL/GenBank/DDBJ databases">
        <title>Complete-Gapless Cercospora beticola genome.</title>
        <authorList>
            <person name="Wyatt N.A."/>
            <person name="Spanner R.E."/>
            <person name="Bolton M.D."/>
        </authorList>
    </citation>
    <scope>NUCLEOTIDE SEQUENCE [LARGE SCALE GENOMIC DNA]</scope>
    <source>
        <strain evidence="6">Cb09-40</strain>
    </source>
</reference>
<comment type="similarity">
    <text evidence="2">Belongs to the inositol monophosphatase superfamily.</text>
</comment>
<keyword evidence="5" id="KW-0460">Magnesium</keyword>
<comment type="cofactor">
    <cofactor evidence="1">
        <name>Mg(2+)</name>
        <dbReference type="ChEBI" id="CHEBI:18420"/>
    </cofactor>
</comment>
<keyword evidence="4" id="KW-0378">Hydrolase</keyword>
<dbReference type="PANTHER" id="PTHR43200:SF2">
    <property type="entry name" value="3'(2'),5'-BISPHOSPHATE NUCLEOTIDASE"/>
    <property type="match status" value="1"/>
</dbReference>
<evidence type="ECO:0000313" key="7">
    <source>
        <dbReference type="Proteomes" id="UP001302367"/>
    </source>
</evidence>
<dbReference type="InterPro" id="IPR000760">
    <property type="entry name" value="Inositol_monophosphatase-like"/>
</dbReference>
<evidence type="ECO:0000313" key="6">
    <source>
        <dbReference type="EMBL" id="WPB03112.1"/>
    </source>
</evidence>
<evidence type="ECO:0000256" key="3">
    <source>
        <dbReference type="ARBA" id="ARBA00022723"/>
    </source>
</evidence>
<evidence type="ECO:0000256" key="4">
    <source>
        <dbReference type="ARBA" id="ARBA00022801"/>
    </source>
</evidence>
<keyword evidence="7" id="KW-1185">Reference proteome</keyword>